<dbReference type="InterPro" id="IPR050982">
    <property type="entry name" value="Auxin_biosynth/cation_transpt"/>
</dbReference>
<dbReference type="GO" id="GO:0004497">
    <property type="term" value="F:monooxygenase activity"/>
    <property type="evidence" value="ECO:0007669"/>
    <property type="project" value="TreeGrafter"/>
</dbReference>
<name>A0A7Y9LCY8_9ACTN</name>
<dbReference type="PRINTS" id="PR00368">
    <property type="entry name" value="FADPNR"/>
</dbReference>
<reference evidence="2 3" key="1">
    <citation type="submission" date="2020-07" db="EMBL/GenBank/DDBJ databases">
        <title>Sequencing the genomes of 1000 actinobacteria strains.</title>
        <authorList>
            <person name="Klenk H.-P."/>
        </authorList>
    </citation>
    <scope>NUCLEOTIDE SEQUENCE [LARGE SCALE GENOMIC DNA]</scope>
    <source>
        <strain evidence="2 3">DSM 22083</strain>
    </source>
</reference>
<accession>A0A7Y9LCY8</accession>
<dbReference type="EMBL" id="JACCBU010000001">
    <property type="protein sequence ID" value="NYE72343.1"/>
    <property type="molecule type" value="Genomic_DNA"/>
</dbReference>
<sequence length="368" mass="40242">MEAPREIDIVVIGAGQAGLSAAYHLRRLGADFVVLDGNARAGGAWQHRWETLTMADVHGVAALPGMAVPAHDEGRPAREVVPDYFERYEERFDLPIVRPAHVDRVQSVDRVESETAGTLLVRSDRGDWRARALINATGTWRTPFLPYYPGQETFRGRQLHPVDYPGPEAFRGQRVVVVGGGASAVQLLGELAPVADTLWVTRRPPVWRTEEFTEDAGRAAVALVEERVRNGLPPQSVVSVTGLQLRPQEQRALELGAYQRLPMFASIEPDGVRWADGRFERVDAIIWATGFRPSVGHLAPLRLREASGGIRLIARLDQHTPTTAARDHRIQFVGYGPSASTIGANRAGRVAAVAAVRTVQSAMESVVA</sequence>
<proteinExistence type="predicted"/>
<dbReference type="GO" id="GO:0050660">
    <property type="term" value="F:flavin adenine dinucleotide binding"/>
    <property type="evidence" value="ECO:0007669"/>
    <property type="project" value="TreeGrafter"/>
</dbReference>
<dbReference type="Gene3D" id="3.50.50.60">
    <property type="entry name" value="FAD/NAD(P)-binding domain"/>
    <property type="match status" value="1"/>
</dbReference>
<dbReference type="PANTHER" id="PTHR43539:SF78">
    <property type="entry name" value="FLAVIN-CONTAINING MONOOXYGENASE"/>
    <property type="match status" value="1"/>
</dbReference>
<dbReference type="SUPFAM" id="SSF51905">
    <property type="entry name" value="FAD/NAD(P)-binding domain"/>
    <property type="match status" value="1"/>
</dbReference>
<dbReference type="RefSeq" id="WP_179753083.1">
    <property type="nucleotide sequence ID" value="NZ_JACCBU010000001.1"/>
</dbReference>
<dbReference type="InterPro" id="IPR036188">
    <property type="entry name" value="FAD/NAD-bd_sf"/>
</dbReference>
<evidence type="ECO:0000313" key="3">
    <source>
        <dbReference type="Proteomes" id="UP000569914"/>
    </source>
</evidence>
<dbReference type="Pfam" id="PF13738">
    <property type="entry name" value="Pyr_redox_3"/>
    <property type="match status" value="1"/>
</dbReference>
<dbReference type="AlphaFoldDB" id="A0A7Y9LCY8"/>
<keyword evidence="1" id="KW-0560">Oxidoreductase</keyword>
<gene>
    <name evidence="2" type="ORF">BKA15_003672</name>
</gene>
<evidence type="ECO:0000313" key="2">
    <source>
        <dbReference type="EMBL" id="NYE72343.1"/>
    </source>
</evidence>
<comment type="caution">
    <text evidence="2">The sequence shown here is derived from an EMBL/GenBank/DDBJ whole genome shotgun (WGS) entry which is preliminary data.</text>
</comment>
<dbReference type="Proteomes" id="UP000569914">
    <property type="component" value="Unassembled WGS sequence"/>
</dbReference>
<dbReference type="PRINTS" id="PR00469">
    <property type="entry name" value="PNDRDTASEII"/>
</dbReference>
<organism evidence="2 3">
    <name type="scientific">Microlunatus parietis</name>
    <dbReference type="NCBI Taxonomy" id="682979"/>
    <lineage>
        <taxon>Bacteria</taxon>
        <taxon>Bacillati</taxon>
        <taxon>Actinomycetota</taxon>
        <taxon>Actinomycetes</taxon>
        <taxon>Propionibacteriales</taxon>
        <taxon>Propionibacteriaceae</taxon>
        <taxon>Microlunatus</taxon>
    </lineage>
</organism>
<dbReference type="PANTHER" id="PTHR43539">
    <property type="entry name" value="FLAVIN-BINDING MONOOXYGENASE-LIKE PROTEIN (AFU_ORTHOLOGUE AFUA_4G09220)"/>
    <property type="match status" value="1"/>
</dbReference>
<protein>
    <submittedName>
        <fullName evidence="2">Cation diffusion facilitator CzcD-associated flavoprotein CzcO</fullName>
    </submittedName>
</protein>
<keyword evidence="3" id="KW-1185">Reference proteome</keyword>
<evidence type="ECO:0000256" key="1">
    <source>
        <dbReference type="ARBA" id="ARBA00023002"/>
    </source>
</evidence>